<organism evidence="1 2">
    <name type="scientific">Alternaria alternata</name>
    <name type="common">Alternaria rot fungus</name>
    <name type="synonym">Torula alternata</name>
    <dbReference type="NCBI Taxonomy" id="5599"/>
    <lineage>
        <taxon>Eukaryota</taxon>
        <taxon>Fungi</taxon>
        <taxon>Dikarya</taxon>
        <taxon>Ascomycota</taxon>
        <taxon>Pezizomycotina</taxon>
        <taxon>Dothideomycetes</taxon>
        <taxon>Pleosporomycetidae</taxon>
        <taxon>Pleosporales</taxon>
        <taxon>Pleosporineae</taxon>
        <taxon>Pleosporaceae</taxon>
        <taxon>Alternaria</taxon>
        <taxon>Alternaria sect. Alternaria</taxon>
        <taxon>Alternaria alternata complex</taxon>
    </lineage>
</organism>
<name>A0A177DGX9_ALTAL</name>
<keyword evidence="2" id="KW-1185">Reference proteome</keyword>
<dbReference type="VEuPathDB" id="FungiDB:CC77DRAFT_199836"/>
<dbReference type="EMBL" id="KV441483">
    <property type="protein sequence ID" value="OAG18547.1"/>
    <property type="molecule type" value="Genomic_DNA"/>
</dbReference>
<evidence type="ECO:0000313" key="1">
    <source>
        <dbReference type="EMBL" id="OAG18547.1"/>
    </source>
</evidence>
<proteinExistence type="predicted"/>
<evidence type="ECO:0000313" key="2">
    <source>
        <dbReference type="Proteomes" id="UP000077248"/>
    </source>
</evidence>
<dbReference type="KEGG" id="aalt:CC77DRAFT_199836"/>
<gene>
    <name evidence="1" type="ORF">CC77DRAFT_199836</name>
</gene>
<reference evidence="1 2" key="1">
    <citation type="submission" date="2016-05" db="EMBL/GenBank/DDBJ databases">
        <title>Comparative analysis of secretome profiles of manganese(II)-oxidizing ascomycete fungi.</title>
        <authorList>
            <consortium name="DOE Joint Genome Institute"/>
            <person name="Zeiner C.A."/>
            <person name="Purvine S.O."/>
            <person name="Zink E.M."/>
            <person name="Wu S."/>
            <person name="Pasa-Tolic L."/>
            <person name="Chaput D.L."/>
            <person name="Haridas S."/>
            <person name="Grigoriev I.V."/>
            <person name="Santelli C.M."/>
            <person name="Hansel C.M."/>
        </authorList>
    </citation>
    <scope>NUCLEOTIDE SEQUENCE [LARGE SCALE GENOMIC DNA]</scope>
    <source>
        <strain evidence="1 2">SRC1lrK2f</strain>
    </source>
</reference>
<dbReference type="RefSeq" id="XP_018383968.1">
    <property type="nucleotide sequence ID" value="XM_018530589.1"/>
</dbReference>
<protein>
    <submittedName>
        <fullName evidence="1">Uncharacterized protein</fullName>
    </submittedName>
</protein>
<sequence>MAGNTCLTTNCTLGWQLQKAKATSSEHRLASDRHTEFPDSVMLPCLNIKTQSTVMNANIPQPNKSCSNIRHQPYGPWSGAPQFGGSVWASGQRNAKMGKRRYRPLGEMKLCVLVQLAAHCSHRETMQQRPTQARARKTVGLLTGPSGRQREMASFVMENSPCRPIQHVVTPIKHAPGIQYGRNRGTAEDAEQAGCCV</sequence>
<dbReference type="GeneID" id="29116183"/>
<dbReference type="Proteomes" id="UP000077248">
    <property type="component" value="Unassembled WGS sequence"/>
</dbReference>
<dbReference type="AlphaFoldDB" id="A0A177DGX9"/>
<accession>A0A177DGX9</accession>